<evidence type="ECO:0000313" key="2">
    <source>
        <dbReference type="EMBL" id="SLN25120.1"/>
    </source>
</evidence>
<keyword evidence="3" id="KW-1185">Reference proteome</keyword>
<protein>
    <submittedName>
        <fullName evidence="2">Uncharacterized protein</fullName>
    </submittedName>
</protein>
<proteinExistence type="predicted"/>
<dbReference type="Proteomes" id="UP000193778">
    <property type="component" value="Unassembled WGS sequence"/>
</dbReference>
<dbReference type="EMBL" id="FWFP01000002">
    <property type="protein sequence ID" value="SLN25120.1"/>
    <property type="molecule type" value="Genomic_DNA"/>
</dbReference>
<organism evidence="2 3">
    <name type="scientific">Ruegeria meonggei</name>
    <dbReference type="NCBI Taxonomy" id="1446476"/>
    <lineage>
        <taxon>Bacteria</taxon>
        <taxon>Pseudomonadati</taxon>
        <taxon>Pseudomonadota</taxon>
        <taxon>Alphaproteobacteria</taxon>
        <taxon>Rhodobacterales</taxon>
        <taxon>Roseobacteraceae</taxon>
        <taxon>Ruegeria</taxon>
    </lineage>
</organism>
<evidence type="ECO:0000256" key="1">
    <source>
        <dbReference type="SAM" id="MobiDB-lite"/>
    </source>
</evidence>
<accession>A0A1X6YP31</accession>
<dbReference type="AlphaFoldDB" id="A0A1X6YP31"/>
<dbReference type="InterPro" id="IPR047675">
    <property type="entry name" value="Putative_zinc-bd"/>
</dbReference>
<gene>
    <name evidence="2" type="ORF">RUM8411_01007</name>
</gene>
<reference evidence="3" key="1">
    <citation type="submission" date="2017-03" db="EMBL/GenBank/DDBJ databases">
        <authorList>
            <person name="Rodrigo-Torres L."/>
            <person name="Arahal R.D."/>
            <person name="Lucena T."/>
        </authorList>
    </citation>
    <scope>NUCLEOTIDE SEQUENCE [LARGE SCALE GENOMIC DNA]</scope>
    <source>
        <strain evidence="3">CECT 8411</strain>
    </source>
</reference>
<sequence>MVQHERNVKTSLYGKQGDRRHPLRLAPIMGFANYVNKCWCFLMGRPTNFEKKFRARFQCDPIDWQALQSRWRPCPAEAHKHPNYRRDCSQCRGANCKQMAELGLNDSGERLPKSERPTCNAKTRAGGQCQARVVPGKRRCRLHGGLSTGPKGKRRSKANLEQEGD</sequence>
<dbReference type="NCBIfam" id="NF041373">
    <property type="entry name" value="HGG_STG"/>
    <property type="match status" value="1"/>
</dbReference>
<evidence type="ECO:0000313" key="3">
    <source>
        <dbReference type="Proteomes" id="UP000193778"/>
    </source>
</evidence>
<name>A0A1X6YP31_9RHOB</name>
<feature type="region of interest" description="Disordered" evidence="1">
    <location>
        <begin position="140"/>
        <end position="165"/>
    </location>
</feature>